<evidence type="ECO:0000256" key="3">
    <source>
        <dbReference type="ARBA" id="ARBA00016138"/>
    </source>
</evidence>
<comment type="catalytic activity">
    <reaction evidence="7">
        <text>N(6)-[(R)-lipoyl]-L-lysyl-[protein] + pyruvate + H(+) = N(6)-[(R)-S(8)-acetyldihydrolipoyl]-L-lysyl-[protein] + CO2</text>
        <dbReference type="Rhea" id="RHEA:19189"/>
        <dbReference type="Rhea" id="RHEA-COMP:10474"/>
        <dbReference type="Rhea" id="RHEA-COMP:10478"/>
        <dbReference type="ChEBI" id="CHEBI:15361"/>
        <dbReference type="ChEBI" id="CHEBI:15378"/>
        <dbReference type="ChEBI" id="CHEBI:16526"/>
        <dbReference type="ChEBI" id="CHEBI:83099"/>
        <dbReference type="ChEBI" id="CHEBI:83111"/>
        <dbReference type="EC" id="1.2.4.1"/>
    </reaction>
</comment>
<dbReference type="SMART" id="SM00861">
    <property type="entry name" value="Transket_pyr"/>
    <property type="match status" value="1"/>
</dbReference>
<keyword evidence="4 7" id="KW-0560">Oxidoreductase</keyword>
<dbReference type="RefSeq" id="WP_164321448.1">
    <property type="nucleotide sequence ID" value="NZ_JAAGLU010000038.1"/>
</dbReference>
<organism evidence="9">
    <name type="scientific">Streptomyces sp. SID12501</name>
    <dbReference type="NCBI Taxonomy" id="2706042"/>
    <lineage>
        <taxon>Bacteria</taxon>
        <taxon>Bacillati</taxon>
        <taxon>Actinomycetota</taxon>
        <taxon>Actinomycetes</taxon>
        <taxon>Kitasatosporales</taxon>
        <taxon>Streptomycetaceae</taxon>
        <taxon>Streptomyces</taxon>
    </lineage>
</organism>
<dbReference type="AlphaFoldDB" id="A0A6B3C3Q4"/>
<dbReference type="SUPFAM" id="SSF52518">
    <property type="entry name" value="Thiamin diphosphate-binding fold (THDP-binding)"/>
    <property type="match status" value="1"/>
</dbReference>
<comment type="caution">
    <text evidence="9">The sequence shown here is derived from an EMBL/GenBank/DDBJ whole genome shotgun (WGS) entry which is preliminary data.</text>
</comment>
<dbReference type="GO" id="GO:0004739">
    <property type="term" value="F:pyruvate dehydrogenase (acetyl-transferring) activity"/>
    <property type="evidence" value="ECO:0007669"/>
    <property type="project" value="UniProtKB-UniRule"/>
</dbReference>
<dbReference type="Pfam" id="PF02780">
    <property type="entry name" value="Transketolase_C"/>
    <property type="match status" value="1"/>
</dbReference>
<dbReference type="GO" id="GO:0000287">
    <property type="term" value="F:magnesium ion binding"/>
    <property type="evidence" value="ECO:0007669"/>
    <property type="project" value="UniProtKB-ARBA"/>
</dbReference>
<dbReference type="EMBL" id="JAAGLU010000038">
    <property type="protein sequence ID" value="NEC91054.1"/>
    <property type="molecule type" value="Genomic_DNA"/>
</dbReference>
<dbReference type="PANTHER" id="PTHR11624:SF96">
    <property type="entry name" value="PYRUVATE DEHYDROGENASE E1 COMPONENT SUBUNIT BETA, MITOCHONDRIAL"/>
    <property type="match status" value="1"/>
</dbReference>
<evidence type="ECO:0000256" key="4">
    <source>
        <dbReference type="ARBA" id="ARBA00023002"/>
    </source>
</evidence>
<evidence type="ECO:0000256" key="2">
    <source>
        <dbReference type="ARBA" id="ARBA00012281"/>
    </source>
</evidence>
<dbReference type="InterPro" id="IPR033248">
    <property type="entry name" value="Transketolase_C"/>
</dbReference>
<dbReference type="EC" id="1.2.4.1" evidence="2 7"/>
<evidence type="ECO:0000256" key="7">
    <source>
        <dbReference type="RuleBase" id="RU364074"/>
    </source>
</evidence>
<proteinExistence type="predicted"/>
<dbReference type="InterPro" id="IPR029061">
    <property type="entry name" value="THDP-binding"/>
</dbReference>
<dbReference type="InterPro" id="IPR005475">
    <property type="entry name" value="Transketolase-like_Pyr-bd"/>
</dbReference>
<gene>
    <name evidence="9" type="ORF">G3I71_35825</name>
</gene>
<name>A0A6B3C3Q4_9ACTN</name>
<evidence type="ECO:0000259" key="8">
    <source>
        <dbReference type="SMART" id="SM00861"/>
    </source>
</evidence>
<dbReference type="InterPro" id="IPR027110">
    <property type="entry name" value="PDHB_mito-type"/>
</dbReference>
<sequence length="338" mass="36884">MPVAERVVENLNRALHGLFERDENVYLLGEDIVDPYGGAFKVTKGLSERYGDRVLATPLSEGGIVGVAAGLSLAGNTAIVEIMFGDFIALAFDQILNFASKSVSMYGRRLPLKLVVRCPTGGNRGYGPTHSQSPQKHFVGIPGLNLYELSPFHENEAVLERMFRGAEPCVLFEDKVLYTRRMRRDGVVDDIFSFDFADPAQEFARVYTGRPDDADVVLIAPGGLVDRALTAMRGLLLDQEITCQLIVPSRLYPLDLDPLLSMLAAAGRVCVVEESTAGGTWGAEIAQAVHSRLWGKLAAPVRLVHSAASIIPTATHLERDVLVQSETIHHAVREMFVG</sequence>
<reference evidence="9" key="1">
    <citation type="submission" date="2020-01" db="EMBL/GenBank/DDBJ databases">
        <title>Insect and environment-associated Actinomycetes.</title>
        <authorList>
            <person name="Currrie C."/>
            <person name="Chevrette M."/>
            <person name="Carlson C."/>
            <person name="Stubbendieck R."/>
            <person name="Wendt-Pienkowski E."/>
        </authorList>
    </citation>
    <scope>NUCLEOTIDE SEQUENCE</scope>
    <source>
        <strain evidence="9">SID12501</strain>
    </source>
</reference>
<evidence type="ECO:0000256" key="5">
    <source>
        <dbReference type="ARBA" id="ARBA00023052"/>
    </source>
</evidence>
<evidence type="ECO:0000313" key="9">
    <source>
        <dbReference type="EMBL" id="NEC91054.1"/>
    </source>
</evidence>
<comment type="cofactor">
    <cofactor evidence="1 7">
        <name>thiamine diphosphate</name>
        <dbReference type="ChEBI" id="CHEBI:58937"/>
    </cofactor>
</comment>
<protein>
    <recommendedName>
        <fullName evidence="3 7">Pyruvate dehydrogenase E1 component subunit beta</fullName>
        <ecNumber evidence="2 7">1.2.4.1</ecNumber>
    </recommendedName>
</protein>
<evidence type="ECO:0000256" key="1">
    <source>
        <dbReference type="ARBA" id="ARBA00001964"/>
    </source>
</evidence>
<keyword evidence="5 7" id="KW-0786">Thiamine pyrophosphate</keyword>
<accession>A0A6B3C3Q4</accession>
<dbReference type="GO" id="GO:0006086">
    <property type="term" value="P:pyruvate decarboxylation to acetyl-CoA"/>
    <property type="evidence" value="ECO:0007669"/>
    <property type="project" value="InterPro"/>
</dbReference>
<dbReference type="Pfam" id="PF02779">
    <property type="entry name" value="Transket_pyr"/>
    <property type="match status" value="1"/>
</dbReference>
<dbReference type="PANTHER" id="PTHR11624">
    <property type="entry name" value="DEHYDROGENASE RELATED"/>
    <property type="match status" value="1"/>
</dbReference>
<dbReference type="Gene3D" id="3.40.50.970">
    <property type="match status" value="1"/>
</dbReference>
<dbReference type="InterPro" id="IPR009014">
    <property type="entry name" value="Transketo_C/PFOR_II"/>
</dbReference>
<dbReference type="SUPFAM" id="SSF52922">
    <property type="entry name" value="TK C-terminal domain-like"/>
    <property type="match status" value="1"/>
</dbReference>
<evidence type="ECO:0000256" key="6">
    <source>
        <dbReference type="ARBA" id="ARBA00023317"/>
    </source>
</evidence>
<comment type="function">
    <text evidence="7">The pyruvate dehydrogenase complex catalyzes the overall conversion of pyruvate to acetyl-CoA and CO2.</text>
</comment>
<keyword evidence="6 7" id="KW-0670">Pyruvate</keyword>
<dbReference type="Gene3D" id="3.40.50.920">
    <property type="match status" value="1"/>
</dbReference>
<feature type="domain" description="Transketolase-like pyrimidine-binding" evidence="8">
    <location>
        <begin position="5"/>
        <end position="180"/>
    </location>
</feature>